<keyword evidence="2 4" id="KW-0808">Transferase</keyword>
<reference evidence="6 7" key="1">
    <citation type="submission" date="2018-10" db="EMBL/GenBank/DDBJ databases">
        <title>Genomic Encyclopedia of Type Strains, Phase IV (KMG-IV): sequencing the most valuable type-strain genomes for metagenomic binning, comparative biology and taxonomic classification.</title>
        <authorList>
            <person name="Goeker M."/>
        </authorList>
    </citation>
    <scope>NUCLEOTIDE SEQUENCE [LARGE SCALE GENOMIC DNA]</scope>
    <source>
        <strain evidence="6 7">DSM 25080</strain>
    </source>
</reference>
<protein>
    <submittedName>
        <fullName evidence="6">Sugar/nucleoside kinase (Ribokinase family)</fullName>
    </submittedName>
</protein>
<comment type="similarity">
    <text evidence="1 4">Belongs to the carbohydrate kinase PfkB family.</text>
</comment>
<dbReference type="Gene3D" id="3.30.1110.10">
    <property type="match status" value="1"/>
</dbReference>
<dbReference type="InterPro" id="IPR011611">
    <property type="entry name" value="PfkB_dom"/>
</dbReference>
<evidence type="ECO:0000256" key="3">
    <source>
        <dbReference type="ARBA" id="ARBA00022777"/>
    </source>
</evidence>
<evidence type="ECO:0000256" key="4">
    <source>
        <dbReference type="RuleBase" id="RU003704"/>
    </source>
</evidence>
<keyword evidence="3 4" id="KW-0418">Kinase</keyword>
<comment type="caution">
    <text evidence="6">The sequence shown here is derived from an EMBL/GenBank/DDBJ whole genome shotgun (WGS) entry which is preliminary data.</text>
</comment>
<dbReference type="CDD" id="cd01168">
    <property type="entry name" value="adenosine_kinase"/>
    <property type="match status" value="1"/>
</dbReference>
<dbReference type="PROSITE" id="PS00584">
    <property type="entry name" value="PFKB_KINASES_2"/>
    <property type="match status" value="1"/>
</dbReference>
<proteinExistence type="inferred from homology"/>
<dbReference type="OrthoDB" id="9813569at2"/>
<dbReference type="EMBL" id="REFJ01000003">
    <property type="protein sequence ID" value="RMA80106.1"/>
    <property type="molecule type" value="Genomic_DNA"/>
</dbReference>
<feature type="domain" description="Carbohydrate kinase PfkB" evidence="5">
    <location>
        <begin position="47"/>
        <end position="318"/>
    </location>
</feature>
<accession>A0A3M0A690</accession>
<evidence type="ECO:0000259" key="5">
    <source>
        <dbReference type="Pfam" id="PF00294"/>
    </source>
</evidence>
<dbReference type="Gene3D" id="3.40.1190.20">
    <property type="match status" value="1"/>
</dbReference>
<organism evidence="6 7">
    <name type="scientific">Umboniibacter marinipuniceus</name>
    <dbReference type="NCBI Taxonomy" id="569599"/>
    <lineage>
        <taxon>Bacteria</taxon>
        <taxon>Pseudomonadati</taxon>
        <taxon>Pseudomonadota</taxon>
        <taxon>Gammaproteobacteria</taxon>
        <taxon>Cellvibrionales</taxon>
        <taxon>Cellvibrionaceae</taxon>
        <taxon>Umboniibacter</taxon>
    </lineage>
</organism>
<sequence length="331" mass="34745">MNNYQIFGLGAALVDTEIEVNDQDLVDMNIDKGIMSLVDDARLHEALDQLNDRGTVASRASGGSGCNSIIAASYFGAKSYYCCQVADDENGAFFAADLRAAGVDSNTGINDPAGTTGRCLVLITPDAERTMNTCLAISETLSVAELDESAAASADWAYIEGYQVTSATGRKAAIRLREVARAAGNKVALSLSDPAMVQFFREGMLQIIGDGVDLLFCNEQEALQFTNTDNIDAAGKALREFSTAYVITRGANGAVSFDGKVERSHAASKVKAIDTNGAGDMFAGAFLAAICQGKSWEYAGELASTASGAVVSQFGPRLKPEQHAAITATIS</sequence>
<keyword evidence="7" id="KW-1185">Reference proteome</keyword>
<dbReference type="Pfam" id="PF00294">
    <property type="entry name" value="PfkB"/>
    <property type="match status" value="1"/>
</dbReference>
<dbReference type="GO" id="GO:0016301">
    <property type="term" value="F:kinase activity"/>
    <property type="evidence" value="ECO:0007669"/>
    <property type="project" value="UniProtKB-KW"/>
</dbReference>
<evidence type="ECO:0000313" key="6">
    <source>
        <dbReference type="EMBL" id="RMA80106.1"/>
    </source>
</evidence>
<dbReference type="Proteomes" id="UP000267187">
    <property type="component" value="Unassembled WGS sequence"/>
</dbReference>
<dbReference type="AlphaFoldDB" id="A0A3M0A690"/>
<evidence type="ECO:0000256" key="1">
    <source>
        <dbReference type="ARBA" id="ARBA00010688"/>
    </source>
</evidence>
<dbReference type="InterPro" id="IPR002173">
    <property type="entry name" value="Carboh/pur_kinase_PfkB_CS"/>
</dbReference>
<dbReference type="InterPro" id="IPR052700">
    <property type="entry name" value="Carb_kinase_PfkB-like"/>
</dbReference>
<name>A0A3M0A690_9GAMM</name>
<dbReference type="InterPro" id="IPR029056">
    <property type="entry name" value="Ribokinase-like"/>
</dbReference>
<dbReference type="InterPro" id="IPR002139">
    <property type="entry name" value="Ribo/fructo_kinase"/>
</dbReference>
<dbReference type="RefSeq" id="WP_121876787.1">
    <property type="nucleotide sequence ID" value="NZ_REFJ01000003.1"/>
</dbReference>
<gene>
    <name evidence="6" type="ORF">DFR27_1468</name>
</gene>
<dbReference type="PRINTS" id="PR00990">
    <property type="entry name" value="RIBOKINASE"/>
</dbReference>
<dbReference type="PANTHER" id="PTHR43320">
    <property type="entry name" value="SUGAR KINASE"/>
    <property type="match status" value="1"/>
</dbReference>
<evidence type="ECO:0000256" key="2">
    <source>
        <dbReference type="ARBA" id="ARBA00022679"/>
    </source>
</evidence>
<evidence type="ECO:0000313" key="7">
    <source>
        <dbReference type="Proteomes" id="UP000267187"/>
    </source>
</evidence>
<dbReference type="PANTHER" id="PTHR43320:SF3">
    <property type="entry name" value="CARBOHYDRATE KINASE PFKB DOMAIN-CONTAINING PROTEIN"/>
    <property type="match status" value="1"/>
</dbReference>
<dbReference type="SUPFAM" id="SSF53613">
    <property type="entry name" value="Ribokinase-like"/>
    <property type="match status" value="1"/>
</dbReference>